<evidence type="ECO:0000313" key="2">
    <source>
        <dbReference type="Proteomes" id="UP001146120"/>
    </source>
</evidence>
<reference evidence="1" key="2">
    <citation type="journal article" date="2023" name="Microbiol Resour">
        <title>Decontamination and Annotation of the Draft Genome Sequence of the Oomycete Lagenidium giganteum ARSEF 373.</title>
        <authorList>
            <person name="Morgan W.R."/>
            <person name="Tartar A."/>
        </authorList>
    </citation>
    <scope>NUCLEOTIDE SEQUENCE</scope>
    <source>
        <strain evidence="1">ARSEF 373</strain>
    </source>
</reference>
<dbReference type="EMBL" id="DAKRPA010000064">
    <property type="protein sequence ID" value="DBA00443.1"/>
    <property type="molecule type" value="Genomic_DNA"/>
</dbReference>
<dbReference type="Proteomes" id="UP001146120">
    <property type="component" value="Unassembled WGS sequence"/>
</dbReference>
<reference evidence="1" key="1">
    <citation type="submission" date="2022-11" db="EMBL/GenBank/DDBJ databases">
        <authorList>
            <person name="Morgan W.R."/>
            <person name="Tartar A."/>
        </authorList>
    </citation>
    <scope>NUCLEOTIDE SEQUENCE</scope>
    <source>
        <strain evidence="1">ARSEF 373</strain>
    </source>
</reference>
<comment type="caution">
    <text evidence="1">The sequence shown here is derived from an EMBL/GenBank/DDBJ whole genome shotgun (WGS) entry which is preliminary data.</text>
</comment>
<gene>
    <name evidence="1" type="ORF">N0F65_012974</name>
</gene>
<proteinExistence type="predicted"/>
<protein>
    <submittedName>
        <fullName evidence="1">Uncharacterized protein</fullName>
    </submittedName>
</protein>
<keyword evidence="2" id="KW-1185">Reference proteome</keyword>
<name>A0AAV2Z0H6_9STRA</name>
<dbReference type="AlphaFoldDB" id="A0AAV2Z0H6"/>
<accession>A0AAV2Z0H6</accession>
<sequence length="33" mass="3896">MMRFSMPELKQLDCVLNFPSQVVTDPQRLVDTR</sequence>
<organism evidence="1 2">
    <name type="scientific">Lagenidium giganteum</name>
    <dbReference type="NCBI Taxonomy" id="4803"/>
    <lineage>
        <taxon>Eukaryota</taxon>
        <taxon>Sar</taxon>
        <taxon>Stramenopiles</taxon>
        <taxon>Oomycota</taxon>
        <taxon>Peronosporomycetes</taxon>
        <taxon>Pythiales</taxon>
        <taxon>Pythiaceae</taxon>
    </lineage>
</organism>
<evidence type="ECO:0000313" key="1">
    <source>
        <dbReference type="EMBL" id="DBA00443.1"/>
    </source>
</evidence>